<evidence type="ECO:0000256" key="1">
    <source>
        <dbReference type="SAM" id="Phobius"/>
    </source>
</evidence>
<evidence type="ECO:0000313" key="2">
    <source>
        <dbReference type="EMBL" id="CZT42033.1"/>
    </source>
</evidence>
<dbReference type="EMBL" id="FJVC01000070">
    <property type="protein sequence ID" value="CZT42033.1"/>
    <property type="molecule type" value="Genomic_DNA"/>
</dbReference>
<feature type="transmembrane region" description="Helical" evidence="1">
    <location>
        <begin position="21"/>
        <end position="37"/>
    </location>
</feature>
<name>A0A1E1LYT3_RHYSE</name>
<protein>
    <submittedName>
        <fullName evidence="2">Uncharacterized protein</fullName>
    </submittedName>
</protein>
<keyword evidence="1" id="KW-1133">Transmembrane helix</keyword>
<organism evidence="2 3">
    <name type="scientific">Rhynchosporium secalis</name>
    <name type="common">Barley scald fungus</name>
    <dbReference type="NCBI Taxonomy" id="38038"/>
    <lineage>
        <taxon>Eukaryota</taxon>
        <taxon>Fungi</taxon>
        <taxon>Dikarya</taxon>
        <taxon>Ascomycota</taxon>
        <taxon>Pezizomycotina</taxon>
        <taxon>Leotiomycetes</taxon>
        <taxon>Helotiales</taxon>
        <taxon>Ploettnerulaceae</taxon>
        <taxon>Rhynchosporium</taxon>
    </lineage>
</organism>
<reference evidence="3" key="1">
    <citation type="submission" date="2016-03" db="EMBL/GenBank/DDBJ databases">
        <authorList>
            <person name="Guldener U."/>
        </authorList>
    </citation>
    <scope>NUCLEOTIDE SEQUENCE [LARGE SCALE GENOMIC DNA]</scope>
</reference>
<dbReference type="AlphaFoldDB" id="A0A1E1LYT3"/>
<dbReference type="Proteomes" id="UP000177625">
    <property type="component" value="Unassembled WGS sequence"/>
</dbReference>
<proteinExistence type="predicted"/>
<sequence>MNIISERGQQTRLDRRVCATLSYLFILILSLWIGILVELPRELLFVGILIYIALGVMIVCIFQLYTRTRKRRAFEYPPLLSRSNSRDSGYISQYDSTTRPEAFDSITNEERVCQLCILREQEKVLRKEHEELSMKAHEAYKKHVEASRFLCEHDGLKTAIANTLSAGVGVDDMSLWYTADMERAKKGAELRVMEKKITKLREEMQQHFWDSV</sequence>
<accession>A0A1E1LYT3</accession>
<feature type="transmembrane region" description="Helical" evidence="1">
    <location>
        <begin position="43"/>
        <end position="65"/>
    </location>
</feature>
<keyword evidence="3" id="KW-1185">Reference proteome</keyword>
<keyword evidence="1" id="KW-0472">Membrane</keyword>
<evidence type="ECO:0000313" key="3">
    <source>
        <dbReference type="Proteomes" id="UP000177625"/>
    </source>
</evidence>
<gene>
    <name evidence="2" type="ORF">RSE6_01862</name>
</gene>
<keyword evidence="1" id="KW-0812">Transmembrane</keyword>